<evidence type="ECO:0000256" key="2">
    <source>
        <dbReference type="ARBA" id="ARBA00022695"/>
    </source>
</evidence>
<dbReference type="GO" id="GO:0003964">
    <property type="term" value="F:RNA-directed DNA polymerase activity"/>
    <property type="evidence" value="ECO:0007669"/>
    <property type="project" value="UniProtKB-KW"/>
</dbReference>
<dbReference type="Proteomes" id="UP000012073">
    <property type="component" value="Unassembled WGS sequence"/>
</dbReference>
<dbReference type="Pfam" id="PF17921">
    <property type="entry name" value="Integrase_H2C2"/>
    <property type="match status" value="1"/>
</dbReference>
<dbReference type="RefSeq" id="XP_005717870.1">
    <property type="nucleotide sequence ID" value="XM_005717813.1"/>
</dbReference>
<dbReference type="PhylomeDB" id="R7QKL6"/>
<keyword evidence="1" id="KW-0808">Transferase</keyword>
<dbReference type="GO" id="GO:0015074">
    <property type="term" value="P:DNA integration"/>
    <property type="evidence" value="ECO:0007669"/>
    <property type="project" value="InterPro"/>
</dbReference>
<proteinExistence type="predicted"/>
<sequence>MCNVYRRFVDHFAQMSAPMTSMLKKVEPDRLPELDEERRSAFEALKTCLISPPILRLPWLGLRYSLDTDASDAQIGCTLLKKHDDGNRYPIGFWSRTLSLAERNYSTTEKECLAIVWAIQALRPYLGRERFTVNTDHHSLRWLMNLTDASRRLARWRLRLAEFNFDVTYVKGIKNCLANALSRIPATGGTTVPIDEEIPCFSVLERMLRPRNPASKAAITHDEIVLTQHSDPFCKEITCHLQEGEGVAQIRLFKFFMNKKRVFLMYLAHYPAASGHPRRRRLSYTLRQRYYCPSMLVDAYATVRRCSDCAKARIKLRKHNAKLKTFPPMGHLEFITIDILGELSRTPRGNRYLLVISDRYSKLTRTVPLKRITAETVSQAFVTHLVFVYGASVKLLSDNGS</sequence>
<dbReference type="InterPro" id="IPR043128">
    <property type="entry name" value="Rev_trsase/Diguanyl_cyclase"/>
</dbReference>
<keyword evidence="3" id="KW-0540">Nuclease</keyword>
<keyword evidence="9" id="KW-1185">Reference proteome</keyword>
<gene>
    <name evidence="8" type="ORF">CHC_T00006044001</name>
</gene>
<dbReference type="PROSITE" id="PS50994">
    <property type="entry name" value="INTEGRASE"/>
    <property type="match status" value="1"/>
</dbReference>
<dbReference type="STRING" id="2769.R7QKL6"/>
<dbReference type="GO" id="GO:0003676">
    <property type="term" value="F:nucleic acid binding"/>
    <property type="evidence" value="ECO:0007669"/>
    <property type="project" value="InterPro"/>
</dbReference>
<dbReference type="GO" id="GO:0004519">
    <property type="term" value="F:endonuclease activity"/>
    <property type="evidence" value="ECO:0007669"/>
    <property type="project" value="UniProtKB-KW"/>
</dbReference>
<dbReference type="InterPro" id="IPR012337">
    <property type="entry name" value="RNaseH-like_sf"/>
</dbReference>
<evidence type="ECO:0000256" key="6">
    <source>
        <dbReference type="ARBA" id="ARBA00022918"/>
    </source>
</evidence>
<dbReference type="SUPFAM" id="SSF53098">
    <property type="entry name" value="Ribonuclease H-like"/>
    <property type="match status" value="1"/>
</dbReference>
<dbReference type="InterPro" id="IPR036397">
    <property type="entry name" value="RNaseH_sf"/>
</dbReference>
<dbReference type="InterPro" id="IPR050951">
    <property type="entry name" value="Retrovirus_Pol_polyprotein"/>
</dbReference>
<evidence type="ECO:0000313" key="8">
    <source>
        <dbReference type="EMBL" id="CDF38001.1"/>
    </source>
</evidence>
<dbReference type="GeneID" id="17325589"/>
<name>R7QKL6_CHOCR</name>
<dbReference type="EMBL" id="HG001892">
    <property type="protein sequence ID" value="CDF38001.1"/>
    <property type="molecule type" value="Genomic_DNA"/>
</dbReference>
<evidence type="ECO:0000313" key="9">
    <source>
        <dbReference type="Proteomes" id="UP000012073"/>
    </source>
</evidence>
<dbReference type="Gramene" id="CDF38001">
    <property type="protein sequence ID" value="CDF38001"/>
    <property type="gene ID" value="CHC_T00006044001"/>
</dbReference>
<evidence type="ECO:0000256" key="4">
    <source>
        <dbReference type="ARBA" id="ARBA00022759"/>
    </source>
</evidence>
<evidence type="ECO:0000256" key="1">
    <source>
        <dbReference type="ARBA" id="ARBA00022679"/>
    </source>
</evidence>
<dbReference type="Gene3D" id="3.30.70.270">
    <property type="match status" value="1"/>
</dbReference>
<dbReference type="SUPFAM" id="SSF56672">
    <property type="entry name" value="DNA/RNA polymerases"/>
    <property type="match status" value="1"/>
</dbReference>
<dbReference type="AlphaFoldDB" id="R7QKL6"/>
<keyword evidence="5" id="KW-0378">Hydrolase</keyword>
<dbReference type="Pfam" id="PF17917">
    <property type="entry name" value="RT_RNaseH"/>
    <property type="match status" value="1"/>
</dbReference>
<evidence type="ECO:0000256" key="5">
    <source>
        <dbReference type="ARBA" id="ARBA00022801"/>
    </source>
</evidence>
<dbReference type="OrthoDB" id="425619at2759"/>
<dbReference type="GO" id="GO:0016787">
    <property type="term" value="F:hydrolase activity"/>
    <property type="evidence" value="ECO:0007669"/>
    <property type="project" value="UniProtKB-KW"/>
</dbReference>
<dbReference type="CDD" id="cd09274">
    <property type="entry name" value="RNase_HI_RT_Ty3"/>
    <property type="match status" value="1"/>
</dbReference>
<evidence type="ECO:0000259" key="7">
    <source>
        <dbReference type="PROSITE" id="PS50994"/>
    </source>
</evidence>
<dbReference type="InterPro" id="IPR041588">
    <property type="entry name" value="Integrase_H2C2"/>
</dbReference>
<keyword evidence="4" id="KW-0255">Endonuclease</keyword>
<reference evidence="9" key="1">
    <citation type="journal article" date="2013" name="Proc. Natl. Acad. Sci. U.S.A.">
        <title>Genome structure and metabolic features in the red seaweed Chondrus crispus shed light on evolution of the Archaeplastida.</title>
        <authorList>
            <person name="Collen J."/>
            <person name="Porcel B."/>
            <person name="Carre W."/>
            <person name="Ball S.G."/>
            <person name="Chaparro C."/>
            <person name="Tonon T."/>
            <person name="Barbeyron T."/>
            <person name="Michel G."/>
            <person name="Noel B."/>
            <person name="Valentin K."/>
            <person name="Elias M."/>
            <person name="Artiguenave F."/>
            <person name="Arun A."/>
            <person name="Aury J.M."/>
            <person name="Barbosa-Neto J.F."/>
            <person name="Bothwell J.H."/>
            <person name="Bouget F.Y."/>
            <person name="Brillet L."/>
            <person name="Cabello-Hurtado F."/>
            <person name="Capella-Gutierrez S."/>
            <person name="Charrier B."/>
            <person name="Cladiere L."/>
            <person name="Cock J.M."/>
            <person name="Coelho S.M."/>
            <person name="Colleoni C."/>
            <person name="Czjzek M."/>
            <person name="Da Silva C."/>
            <person name="Delage L."/>
            <person name="Denoeud F."/>
            <person name="Deschamps P."/>
            <person name="Dittami S.M."/>
            <person name="Gabaldon T."/>
            <person name="Gachon C.M."/>
            <person name="Groisillier A."/>
            <person name="Herve C."/>
            <person name="Jabbari K."/>
            <person name="Katinka M."/>
            <person name="Kloareg B."/>
            <person name="Kowalczyk N."/>
            <person name="Labadie K."/>
            <person name="Leblanc C."/>
            <person name="Lopez P.J."/>
            <person name="McLachlan D.H."/>
            <person name="Meslet-Cladiere L."/>
            <person name="Moustafa A."/>
            <person name="Nehr Z."/>
            <person name="Nyvall Collen P."/>
            <person name="Panaud O."/>
            <person name="Partensky F."/>
            <person name="Poulain J."/>
            <person name="Rensing S.A."/>
            <person name="Rousvoal S."/>
            <person name="Samson G."/>
            <person name="Symeonidi A."/>
            <person name="Weissenbach J."/>
            <person name="Zambounis A."/>
            <person name="Wincker P."/>
            <person name="Boyen C."/>
        </authorList>
    </citation>
    <scope>NUCLEOTIDE SEQUENCE [LARGE SCALE GENOMIC DNA]</scope>
    <source>
        <strain evidence="9">cv. Stackhouse</strain>
    </source>
</reference>
<dbReference type="InterPro" id="IPR043502">
    <property type="entry name" value="DNA/RNA_pol_sf"/>
</dbReference>
<dbReference type="PANTHER" id="PTHR37984">
    <property type="entry name" value="PROTEIN CBG26694"/>
    <property type="match status" value="1"/>
</dbReference>
<dbReference type="InterPro" id="IPR041373">
    <property type="entry name" value="RT_RNaseH"/>
</dbReference>
<protein>
    <recommendedName>
        <fullName evidence="7">Integrase catalytic domain-containing protein</fullName>
    </recommendedName>
</protein>
<dbReference type="Gene3D" id="3.30.420.10">
    <property type="entry name" value="Ribonuclease H-like superfamily/Ribonuclease H"/>
    <property type="match status" value="1"/>
</dbReference>
<dbReference type="InterPro" id="IPR001584">
    <property type="entry name" value="Integrase_cat-core"/>
</dbReference>
<dbReference type="PANTHER" id="PTHR37984:SF5">
    <property type="entry name" value="PROTEIN NYNRIN-LIKE"/>
    <property type="match status" value="1"/>
</dbReference>
<dbReference type="Gene3D" id="1.10.340.70">
    <property type="match status" value="1"/>
</dbReference>
<keyword evidence="6" id="KW-0695">RNA-directed DNA polymerase</keyword>
<feature type="domain" description="Integrase catalytic" evidence="7">
    <location>
        <begin position="323"/>
        <end position="401"/>
    </location>
</feature>
<organism evidence="8 9">
    <name type="scientific">Chondrus crispus</name>
    <name type="common">Carrageen Irish moss</name>
    <name type="synonym">Polymorpha crispa</name>
    <dbReference type="NCBI Taxonomy" id="2769"/>
    <lineage>
        <taxon>Eukaryota</taxon>
        <taxon>Rhodophyta</taxon>
        <taxon>Florideophyceae</taxon>
        <taxon>Rhodymeniophycidae</taxon>
        <taxon>Gigartinales</taxon>
        <taxon>Gigartinaceae</taxon>
        <taxon>Chondrus</taxon>
    </lineage>
</organism>
<evidence type="ECO:0000256" key="3">
    <source>
        <dbReference type="ARBA" id="ARBA00022722"/>
    </source>
</evidence>
<dbReference type="OMA" id="MIISECH"/>
<keyword evidence="2" id="KW-0548">Nucleotidyltransferase</keyword>
<dbReference type="KEGG" id="ccp:CHC_T00006044001"/>
<accession>R7QKL6</accession>